<dbReference type="Proteomes" id="UP000029452">
    <property type="component" value="Unassembled WGS sequence"/>
</dbReference>
<accession>A0A094X5R9</accession>
<dbReference type="RefSeq" id="WP_036082574.1">
    <property type="nucleotide sequence ID" value="NZ_JPGK01000005.1"/>
</dbReference>
<evidence type="ECO:0000313" key="1">
    <source>
        <dbReference type="EMBL" id="KGA93889.1"/>
    </source>
</evidence>
<organism evidence="1 2">
    <name type="scientific">Leptospirillum ferriphilum</name>
    <dbReference type="NCBI Taxonomy" id="178606"/>
    <lineage>
        <taxon>Bacteria</taxon>
        <taxon>Pseudomonadati</taxon>
        <taxon>Nitrospirota</taxon>
        <taxon>Nitrospiria</taxon>
        <taxon>Nitrospirales</taxon>
        <taxon>Nitrospiraceae</taxon>
        <taxon>Leptospirillum</taxon>
    </lineage>
</organism>
<proteinExistence type="predicted"/>
<sequence>MKKKVLDIPDNAMVTFHLGPKNLEHTELTLTGLDWKRMVENARKGMAYHLIEKGQSSGDGISRLRESYPKTDEGRIDALRERNRMEDMAGGPWEKTRFAVIAHEHFERSTPKIVTDRISELGKRKGMGI</sequence>
<dbReference type="EMBL" id="JPGK01000005">
    <property type="protein sequence ID" value="KGA93889.1"/>
    <property type="molecule type" value="Genomic_DNA"/>
</dbReference>
<reference evidence="1 2" key="1">
    <citation type="submission" date="2014-06" db="EMBL/GenBank/DDBJ databases">
        <title>Draft genome sequence of iron oxidizing acidophile Leptospirillum ferriphilum DSM14647.</title>
        <authorList>
            <person name="Cardenas J.P."/>
            <person name="Lazcano M."/>
            <person name="Ossandon F.J."/>
            <person name="Corbett M."/>
            <person name="Holmes D.S."/>
            <person name="Watkin E."/>
        </authorList>
    </citation>
    <scope>NUCLEOTIDE SEQUENCE [LARGE SCALE GENOMIC DNA]</scope>
    <source>
        <strain evidence="1 2">DSM 14647</strain>
    </source>
</reference>
<name>A0A094X5R9_9BACT</name>
<dbReference type="AlphaFoldDB" id="A0A094X5R9"/>
<gene>
    <name evidence="1" type="ORF">LptCag_1599</name>
</gene>
<comment type="caution">
    <text evidence="1">The sequence shown here is derived from an EMBL/GenBank/DDBJ whole genome shotgun (WGS) entry which is preliminary data.</text>
</comment>
<protein>
    <submittedName>
        <fullName evidence="1">Uncharacterized protein</fullName>
    </submittedName>
</protein>
<dbReference type="PATRIC" id="fig|178606.4.peg.1605"/>
<evidence type="ECO:0000313" key="2">
    <source>
        <dbReference type="Proteomes" id="UP000029452"/>
    </source>
</evidence>